<gene>
    <name evidence="8" type="ORF">QSP1433_LOCUS7406</name>
</gene>
<dbReference type="SUPFAM" id="SSF52029">
    <property type="entry name" value="GroEL apical domain-like"/>
    <property type="match status" value="1"/>
</dbReference>
<dbReference type="FunFam" id="3.30.260.10:FF:000017">
    <property type="entry name" value="T-complex protein 1 subunit zeta"/>
    <property type="match status" value="1"/>
</dbReference>
<dbReference type="InterPro" id="IPR027410">
    <property type="entry name" value="TCP-1-like_intermed_sf"/>
</dbReference>
<organism evidence="8">
    <name type="scientific">Mucochytrium quahogii</name>
    <dbReference type="NCBI Taxonomy" id="96639"/>
    <lineage>
        <taxon>Eukaryota</taxon>
        <taxon>Sar</taxon>
        <taxon>Stramenopiles</taxon>
        <taxon>Bigyra</taxon>
        <taxon>Labyrinthulomycetes</taxon>
        <taxon>Thraustochytrida</taxon>
        <taxon>Thraustochytriidae</taxon>
        <taxon>Mucochytrium</taxon>
    </lineage>
</organism>
<evidence type="ECO:0008006" key="9">
    <source>
        <dbReference type="Google" id="ProtNLM"/>
    </source>
</evidence>
<evidence type="ECO:0000256" key="7">
    <source>
        <dbReference type="RuleBase" id="RU004187"/>
    </source>
</evidence>
<dbReference type="GO" id="GO:0051082">
    <property type="term" value="F:unfolded protein binding"/>
    <property type="evidence" value="ECO:0007669"/>
    <property type="project" value="InterPro"/>
</dbReference>
<evidence type="ECO:0000256" key="4">
    <source>
        <dbReference type="ARBA" id="ARBA00022741"/>
    </source>
</evidence>
<dbReference type="InterPro" id="IPR027413">
    <property type="entry name" value="GROEL-like_equatorial_sf"/>
</dbReference>
<dbReference type="Gene3D" id="1.10.560.10">
    <property type="entry name" value="GroEL-like equatorial domain"/>
    <property type="match status" value="1"/>
</dbReference>
<dbReference type="GO" id="GO:0005737">
    <property type="term" value="C:cytoplasm"/>
    <property type="evidence" value="ECO:0007669"/>
    <property type="project" value="UniProtKB-SubCell"/>
</dbReference>
<keyword evidence="5 7" id="KW-0067">ATP-binding</keyword>
<dbReference type="SUPFAM" id="SSF54849">
    <property type="entry name" value="GroEL-intermediate domain like"/>
    <property type="match status" value="1"/>
</dbReference>
<dbReference type="Gene3D" id="3.50.7.10">
    <property type="entry name" value="GroEL"/>
    <property type="match status" value="1"/>
</dbReference>
<evidence type="ECO:0000256" key="2">
    <source>
        <dbReference type="ARBA" id="ARBA00008020"/>
    </source>
</evidence>
<dbReference type="GO" id="GO:0140662">
    <property type="term" value="F:ATP-dependent protein folding chaperone"/>
    <property type="evidence" value="ECO:0007669"/>
    <property type="project" value="InterPro"/>
</dbReference>
<dbReference type="GO" id="GO:0016887">
    <property type="term" value="F:ATP hydrolysis activity"/>
    <property type="evidence" value="ECO:0007669"/>
    <property type="project" value="InterPro"/>
</dbReference>
<dbReference type="CDD" id="cd03342">
    <property type="entry name" value="TCP1_zeta"/>
    <property type="match status" value="1"/>
</dbReference>
<evidence type="ECO:0000256" key="3">
    <source>
        <dbReference type="ARBA" id="ARBA00022490"/>
    </source>
</evidence>
<dbReference type="PRINTS" id="PR00304">
    <property type="entry name" value="TCOMPLEXTCP1"/>
</dbReference>
<proteinExistence type="inferred from homology"/>
<keyword evidence="3" id="KW-0963">Cytoplasm</keyword>
<dbReference type="PROSITE" id="PS00751">
    <property type="entry name" value="TCP1_2"/>
    <property type="match status" value="1"/>
</dbReference>
<keyword evidence="4 7" id="KW-0547">Nucleotide-binding</keyword>
<comment type="subcellular location">
    <subcellularLocation>
        <location evidence="1">Cytoplasm</location>
    </subcellularLocation>
</comment>
<dbReference type="GO" id="GO:0005524">
    <property type="term" value="F:ATP binding"/>
    <property type="evidence" value="ECO:0007669"/>
    <property type="project" value="UniProtKB-KW"/>
</dbReference>
<dbReference type="PANTHER" id="PTHR11353">
    <property type="entry name" value="CHAPERONIN"/>
    <property type="match status" value="1"/>
</dbReference>
<dbReference type="InterPro" id="IPR002194">
    <property type="entry name" value="Chaperonin_TCP-1_CS"/>
</dbReference>
<dbReference type="Pfam" id="PF00118">
    <property type="entry name" value="Cpn60_TCP1"/>
    <property type="match status" value="1"/>
</dbReference>
<reference evidence="8" key="1">
    <citation type="submission" date="2021-01" db="EMBL/GenBank/DDBJ databases">
        <authorList>
            <person name="Corre E."/>
            <person name="Pelletier E."/>
            <person name="Niang G."/>
            <person name="Scheremetjew M."/>
            <person name="Finn R."/>
            <person name="Kale V."/>
            <person name="Holt S."/>
            <person name="Cochrane G."/>
            <person name="Meng A."/>
            <person name="Brown T."/>
            <person name="Cohen L."/>
        </authorList>
    </citation>
    <scope>NUCLEOTIDE SEQUENCE</scope>
    <source>
        <strain evidence="8">NY070348D</strain>
    </source>
</reference>
<evidence type="ECO:0000256" key="5">
    <source>
        <dbReference type="ARBA" id="ARBA00022840"/>
    </source>
</evidence>
<dbReference type="EMBL" id="HBHK01011780">
    <property type="protein sequence ID" value="CAD9681721.1"/>
    <property type="molecule type" value="Transcribed_RNA"/>
</dbReference>
<accession>A0A7S2WDK9</accession>
<dbReference type="AlphaFoldDB" id="A0A7S2WDK9"/>
<dbReference type="InterPro" id="IPR027409">
    <property type="entry name" value="GroEL-like_apical_dom_sf"/>
</dbReference>
<dbReference type="InterPro" id="IPR017998">
    <property type="entry name" value="Chaperone_TCP-1"/>
</dbReference>
<sequence length="543" mass="60211">MSSLELINPNAEHISKSQALLINMAAAKGLMAVLRANLGPRGTLKMLVGGAGQIKLTKDGNTLLHEMQIQHPTATLIARAATATDDTVGDGTTSTVLFTGELLRQAERYLGEGVHPRVLVDGFDIAKDKVFEFIDEFAKKFPDIANDREMICNICRTTLQTKLRPEIVSKLTDIVVDAILTIRKPDQPIDLHMVEMLHMQHKLDLETRLVRGLVMDHGGRHPDMPKLMEKVWIMTLNVSLEYEKSEVTSNFLYKDADERENMVVAERKFTDDKVKQIIEFKKQVCGDNPGTTFMIVNQKGIDPPSLDMLAKEGILGLRRAKRRNMERLTLACGGMQINSVEELSQDMLGYADKVYEDILGEDKFTFIEGVRNPYSCTILVKGQNPHTIAQIKDAVRDGLRSVKNALEDPQLVAGAGAFEIAANRHLIKHLDSAKGRAKLGVQAYADALLIIPKCLAENSGFDLQDTIIALEEAYTADPNNPVGLDIVTGKPMLPEQKGIWDSMRVKKSVLHLSTVLASQLLLVDEMMRAGRGSRPKDPNMPDM</sequence>
<dbReference type="Gene3D" id="3.30.260.10">
    <property type="entry name" value="TCP-1-like chaperonin intermediate domain"/>
    <property type="match status" value="1"/>
</dbReference>
<name>A0A7S2WDK9_9STRA</name>
<dbReference type="InterPro" id="IPR002423">
    <property type="entry name" value="Cpn60/GroEL/TCP-1"/>
</dbReference>
<evidence type="ECO:0000256" key="1">
    <source>
        <dbReference type="ARBA" id="ARBA00004496"/>
    </source>
</evidence>
<dbReference type="FunFam" id="1.10.560.10:FF:000038">
    <property type="entry name" value="Chaperonin containing TCP1 subunit 6B"/>
    <property type="match status" value="1"/>
</dbReference>
<evidence type="ECO:0000256" key="6">
    <source>
        <dbReference type="ARBA" id="ARBA00023186"/>
    </source>
</evidence>
<dbReference type="SUPFAM" id="SSF48592">
    <property type="entry name" value="GroEL equatorial domain-like"/>
    <property type="match status" value="1"/>
</dbReference>
<dbReference type="FunFam" id="3.50.7.10:FF:000004">
    <property type="entry name" value="T-complex protein 1 subunit zeta"/>
    <property type="match status" value="1"/>
</dbReference>
<protein>
    <recommendedName>
        <fullName evidence="9">T-complex protein 1 subunit zeta</fullName>
    </recommendedName>
</protein>
<comment type="similarity">
    <text evidence="2 7">Belongs to the TCP-1 chaperonin family.</text>
</comment>
<keyword evidence="6 7" id="KW-0143">Chaperone</keyword>
<dbReference type="NCBIfam" id="TIGR02347">
    <property type="entry name" value="chap_CCT_zeta"/>
    <property type="match status" value="1"/>
</dbReference>
<dbReference type="FunFam" id="1.10.560.10:FF:000058">
    <property type="entry name" value="T-complex protein 1 subunit zeta"/>
    <property type="match status" value="1"/>
</dbReference>
<dbReference type="InterPro" id="IPR012722">
    <property type="entry name" value="Chap_CCT_zeta"/>
</dbReference>
<evidence type="ECO:0000313" key="8">
    <source>
        <dbReference type="EMBL" id="CAD9681721.1"/>
    </source>
</evidence>